<feature type="transmembrane region" description="Helical" evidence="6">
    <location>
        <begin position="116"/>
        <end position="135"/>
    </location>
</feature>
<feature type="transmembrane region" description="Helical" evidence="6">
    <location>
        <begin position="35"/>
        <end position="59"/>
    </location>
</feature>
<dbReference type="AlphaFoldDB" id="A0A7C6EG52"/>
<name>A0A7C6EG52_UNCW3</name>
<reference evidence="7" key="1">
    <citation type="journal article" date="2020" name="mSystems">
        <title>Genome- and Community-Level Interaction Insights into Carbon Utilization and Element Cycling Functions of Hydrothermarchaeota in Hydrothermal Sediment.</title>
        <authorList>
            <person name="Zhou Z."/>
            <person name="Liu Y."/>
            <person name="Xu W."/>
            <person name="Pan J."/>
            <person name="Luo Z.H."/>
            <person name="Li M."/>
        </authorList>
    </citation>
    <scope>NUCLEOTIDE SEQUENCE [LARGE SCALE GENOMIC DNA]</scope>
    <source>
        <strain evidence="7">SpSt-876</strain>
    </source>
</reference>
<proteinExistence type="predicted"/>
<feature type="transmembrane region" description="Helical" evidence="6">
    <location>
        <begin position="7"/>
        <end position="29"/>
    </location>
</feature>
<dbReference type="InterPro" id="IPR002797">
    <property type="entry name" value="Polysacc_synth"/>
</dbReference>
<evidence type="ECO:0000256" key="2">
    <source>
        <dbReference type="ARBA" id="ARBA00022475"/>
    </source>
</evidence>
<protein>
    <submittedName>
        <fullName evidence="7">Flippase</fullName>
    </submittedName>
</protein>
<evidence type="ECO:0000256" key="4">
    <source>
        <dbReference type="ARBA" id="ARBA00022989"/>
    </source>
</evidence>
<comment type="subcellular location">
    <subcellularLocation>
        <location evidence="1">Cell membrane</location>
        <topology evidence="1">Multi-pass membrane protein</topology>
    </subcellularLocation>
</comment>
<keyword evidence="3 6" id="KW-0812">Transmembrane</keyword>
<organism evidence="7">
    <name type="scientific">candidate division WOR-3 bacterium</name>
    <dbReference type="NCBI Taxonomy" id="2052148"/>
    <lineage>
        <taxon>Bacteria</taxon>
        <taxon>Bacteria division WOR-3</taxon>
    </lineage>
</organism>
<dbReference type="EMBL" id="DTLI01000131">
    <property type="protein sequence ID" value="HHS52203.1"/>
    <property type="molecule type" value="Genomic_DNA"/>
</dbReference>
<evidence type="ECO:0000256" key="5">
    <source>
        <dbReference type="ARBA" id="ARBA00023136"/>
    </source>
</evidence>
<dbReference type="InterPro" id="IPR050833">
    <property type="entry name" value="Poly_Biosynth_Transport"/>
</dbReference>
<feature type="transmembrane region" description="Helical" evidence="6">
    <location>
        <begin position="447"/>
        <end position="465"/>
    </location>
</feature>
<feature type="transmembrane region" description="Helical" evidence="6">
    <location>
        <begin position="80"/>
        <end position="104"/>
    </location>
</feature>
<sequence>MRRTFKNLLFVALGEFLGQLLGFFILAYLARTLGVANFGMINFAQALFSYGLLLNYLGLPTLGTREVARCQPWNGQRRTGSIVSSILSLRLFLSLLGFILISIISLTIPKSYETKTLVILYGFSLFTTGLFLDWFYQGMERMEYLTISRIINYSAYFLFVVIMIHRPNDFYFVPIGFFLGNFFVVLFQLLVYQSTYGKLRFVFNWPSGKELLKMALPLGIVSILIQFGQYFTPSLLGFIKGNAAVGYFSAAAKLVTMITIIDRVFTIVALPMITRYYAGNNPMLLQLLLSHLQKLLIALVLPIIVGSVILAQDIVTLIYGENYLPASSVFRILIFFFGITIFTSLYGVSLIAGQKEKRYAQAIGLGTLTNVILNPALVILFGPIGSAITVVGSEAVTLIIAHHYYQKFINSIGLTKGRGFQSGYALKPLFATCLMALFPLLFPNINIWLKIFGCIILYFGILILIKGITKSDLRLGTTTGK</sequence>
<feature type="transmembrane region" description="Helical" evidence="6">
    <location>
        <begin position="171"/>
        <end position="191"/>
    </location>
</feature>
<feature type="transmembrane region" description="Helical" evidence="6">
    <location>
        <begin position="387"/>
        <end position="404"/>
    </location>
</feature>
<evidence type="ECO:0000256" key="1">
    <source>
        <dbReference type="ARBA" id="ARBA00004651"/>
    </source>
</evidence>
<feature type="transmembrane region" description="Helical" evidence="6">
    <location>
        <begin position="147"/>
        <end position="165"/>
    </location>
</feature>
<feature type="transmembrane region" description="Helical" evidence="6">
    <location>
        <begin position="251"/>
        <end position="274"/>
    </location>
</feature>
<gene>
    <name evidence="7" type="ORF">ENW73_04975</name>
</gene>
<accession>A0A7C6EG52</accession>
<feature type="transmembrane region" description="Helical" evidence="6">
    <location>
        <begin position="332"/>
        <end position="352"/>
    </location>
</feature>
<dbReference type="CDD" id="cd13128">
    <property type="entry name" value="MATE_Wzx_like"/>
    <property type="match status" value="1"/>
</dbReference>
<evidence type="ECO:0000256" key="6">
    <source>
        <dbReference type="SAM" id="Phobius"/>
    </source>
</evidence>
<feature type="transmembrane region" description="Helical" evidence="6">
    <location>
        <begin position="424"/>
        <end position="441"/>
    </location>
</feature>
<keyword evidence="2" id="KW-1003">Cell membrane</keyword>
<dbReference type="PANTHER" id="PTHR30250:SF11">
    <property type="entry name" value="O-ANTIGEN TRANSPORTER-RELATED"/>
    <property type="match status" value="1"/>
</dbReference>
<keyword evidence="4 6" id="KW-1133">Transmembrane helix</keyword>
<feature type="transmembrane region" description="Helical" evidence="6">
    <location>
        <begin position="211"/>
        <end position="231"/>
    </location>
</feature>
<keyword evidence="5 6" id="KW-0472">Membrane</keyword>
<dbReference type="PANTHER" id="PTHR30250">
    <property type="entry name" value="PST FAMILY PREDICTED COLANIC ACID TRANSPORTER"/>
    <property type="match status" value="1"/>
</dbReference>
<feature type="transmembrane region" description="Helical" evidence="6">
    <location>
        <begin position="295"/>
        <end position="320"/>
    </location>
</feature>
<comment type="caution">
    <text evidence="7">The sequence shown here is derived from an EMBL/GenBank/DDBJ whole genome shotgun (WGS) entry which is preliminary data.</text>
</comment>
<dbReference type="GO" id="GO:0005886">
    <property type="term" value="C:plasma membrane"/>
    <property type="evidence" value="ECO:0007669"/>
    <property type="project" value="UniProtKB-SubCell"/>
</dbReference>
<evidence type="ECO:0000256" key="3">
    <source>
        <dbReference type="ARBA" id="ARBA00022692"/>
    </source>
</evidence>
<evidence type="ECO:0000313" key="7">
    <source>
        <dbReference type="EMBL" id="HHS52203.1"/>
    </source>
</evidence>
<dbReference type="Pfam" id="PF01943">
    <property type="entry name" value="Polysacc_synt"/>
    <property type="match status" value="1"/>
</dbReference>